<dbReference type="PRINTS" id="PR00783">
    <property type="entry name" value="MINTRINSICP"/>
</dbReference>
<evidence type="ECO:0000256" key="1">
    <source>
        <dbReference type="ARBA" id="ARBA00004651"/>
    </source>
</evidence>
<proteinExistence type="inferred from homology"/>
<keyword evidence="4" id="KW-1003">Cell membrane</keyword>
<dbReference type="InterPro" id="IPR023271">
    <property type="entry name" value="Aquaporin-like"/>
</dbReference>
<evidence type="ECO:0000313" key="10">
    <source>
        <dbReference type="EMBL" id="CAG6615391.1"/>
    </source>
</evidence>
<dbReference type="EMBL" id="HBUF01300427">
    <property type="protein sequence ID" value="CAG6690979.1"/>
    <property type="molecule type" value="Transcribed_RNA"/>
</dbReference>
<feature type="transmembrane region" description="Helical" evidence="9">
    <location>
        <begin position="219"/>
        <end position="241"/>
    </location>
</feature>
<feature type="transmembrane region" description="Helical" evidence="9">
    <location>
        <begin position="177"/>
        <end position="199"/>
    </location>
</feature>
<dbReference type="PANTHER" id="PTHR19139">
    <property type="entry name" value="AQUAPORIN TRANSPORTER"/>
    <property type="match status" value="1"/>
</dbReference>
<dbReference type="NCBIfam" id="TIGR00861">
    <property type="entry name" value="MIP"/>
    <property type="match status" value="1"/>
</dbReference>
<dbReference type="Gene3D" id="1.20.1080.10">
    <property type="entry name" value="Glycerol uptake facilitator protein"/>
    <property type="match status" value="1"/>
</dbReference>
<evidence type="ECO:0000256" key="6">
    <source>
        <dbReference type="ARBA" id="ARBA00022989"/>
    </source>
</evidence>
<evidence type="ECO:0000256" key="3">
    <source>
        <dbReference type="ARBA" id="ARBA00022448"/>
    </source>
</evidence>
<dbReference type="GO" id="GO:0015267">
    <property type="term" value="F:channel activity"/>
    <property type="evidence" value="ECO:0007669"/>
    <property type="project" value="InterPro"/>
</dbReference>
<dbReference type="EMBL" id="HBUF01300423">
    <property type="protein sequence ID" value="CAG6690966.1"/>
    <property type="molecule type" value="Transcribed_RNA"/>
</dbReference>
<dbReference type="EMBL" id="HBUF01032735">
    <property type="protein sequence ID" value="CAG6615391.1"/>
    <property type="molecule type" value="Transcribed_RNA"/>
</dbReference>
<accession>A0A8D8M266</accession>
<comment type="similarity">
    <text evidence="2 8">Belongs to the MIP/aquaporin (TC 1.A.8) family.</text>
</comment>
<keyword evidence="7 9" id="KW-0472">Membrane</keyword>
<evidence type="ECO:0000256" key="7">
    <source>
        <dbReference type="ARBA" id="ARBA00023136"/>
    </source>
</evidence>
<dbReference type="SUPFAM" id="SSF81338">
    <property type="entry name" value="Aquaporin-like"/>
    <property type="match status" value="1"/>
</dbReference>
<dbReference type="EMBL" id="HBUF01300415">
    <property type="protein sequence ID" value="CAG6690943.1"/>
    <property type="molecule type" value="Transcribed_RNA"/>
</dbReference>
<dbReference type="EMBL" id="HBUF01300416">
    <property type="protein sequence ID" value="CAG6690948.1"/>
    <property type="molecule type" value="Transcribed_RNA"/>
</dbReference>
<evidence type="ECO:0000256" key="4">
    <source>
        <dbReference type="ARBA" id="ARBA00022475"/>
    </source>
</evidence>
<organism evidence="10">
    <name type="scientific">Cacopsylla melanoneura</name>
    <dbReference type="NCBI Taxonomy" id="428564"/>
    <lineage>
        <taxon>Eukaryota</taxon>
        <taxon>Metazoa</taxon>
        <taxon>Ecdysozoa</taxon>
        <taxon>Arthropoda</taxon>
        <taxon>Hexapoda</taxon>
        <taxon>Insecta</taxon>
        <taxon>Pterygota</taxon>
        <taxon>Neoptera</taxon>
        <taxon>Paraneoptera</taxon>
        <taxon>Hemiptera</taxon>
        <taxon>Sternorrhyncha</taxon>
        <taxon>Psylloidea</taxon>
        <taxon>Psyllidae</taxon>
        <taxon>Psyllinae</taxon>
        <taxon>Cacopsylla</taxon>
    </lineage>
</organism>
<sequence>MSGSSIKINLGVNELQDSKSGLGKALLAELVGNLLLNFFGCLSCVSLLDVPAGTPPNIVLIAFTFGLVIFTAVQALGHVSGGHFNPAVTVGMLATGKVSIIRGIFYIVAQCIGAISGSLILKALTPVDKQGNLGLTTLNPSLTPAQGMGIEFFLGFVLVLVIFGVCDSNKPHARAPAALAIGLTVALGHLAAIDFTGASMNPARTFGSAVVANIWTDHWVYWAGPSLGGLVASLLYTYLFLAPSIGEYSPVLVEDKEMKRLNKDDNMA</sequence>
<dbReference type="EMBL" id="HBUF01300428">
    <property type="protein sequence ID" value="CAG6690983.1"/>
    <property type="molecule type" value="Transcribed_RNA"/>
</dbReference>
<name>A0A8D8M266_9HEMI</name>
<reference evidence="10" key="1">
    <citation type="submission" date="2021-05" db="EMBL/GenBank/DDBJ databases">
        <authorList>
            <person name="Alioto T."/>
            <person name="Alioto T."/>
            <person name="Gomez Garrido J."/>
        </authorList>
    </citation>
    <scope>NUCLEOTIDE SEQUENCE</scope>
</reference>
<evidence type="ECO:0000256" key="2">
    <source>
        <dbReference type="ARBA" id="ARBA00006175"/>
    </source>
</evidence>
<evidence type="ECO:0000256" key="8">
    <source>
        <dbReference type="RuleBase" id="RU000477"/>
    </source>
</evidence>
<feature type="transmembrane region" description="Helical" evidence="9">
    <location>
        <begin position="26"/>
        <end position="48"/>
    </location>
</feature>
<dbReference type="CDD" id="cd00333">
    <property type="entry name" value="MIP"/>
    <property type="match status" value="1"/>
</dbReference>
<feature type="transmembrane region" description="Helical" evidence="9">
    <location>
        <begin position="145"/>
        <end position="165"/>
    </location>
</feature>
<dbReference type="EMBL" id="HBUF01339662">
    <property type="protein sequence ID" value="CAG6701024.1"/>
    <property type="molecule type" value="Transcribed_RNA"/>
</dbReference>
<dbReference type="InterPro" id="IPR000425">
    <property type="entry name" value="MIP"/>
</dbReference>
<feature type="transmembrane region" description="Helical" evidence="9">
    <location>
        <begin position="100"/>
        <end position="125"/>
    </location>
</feature>
<dbReference type="Pfam" id="PF00230">
    <property type="entry name" value="MIP"/>
    <property type="match status" value="1"/>
</dbReference>
<keyword evidence="5 8" id="KW-0812">Transmembrane</keyword>
<keyword evidence="6 9" id="KW-1133">Transmembrane helix</keyword>
<evidence type="ECO:0000256" key="5">
    <source>
        <dbReference type="ARBA" id="ARBA00022692"/>
    </source>
</evidence>
<dbReference type="FunFam" id="1.20.1080.10:FF:000023">
    <property type="entry name" value="Prip, isoform A"/>
    <property type="match status" value="1"/>
</dbReference>
<dbReference type="EMBL" id="HBUF01561213">
    <property type="protein sequence ID" value="CAG6762412.1"/>
    <property type="molecule type" value="Transcribed_RNA"/>
</dbReference>
<comment type="subcellular location">
    <subcellularLocation>
        <location evidence="1">Cell membrane</location>
        <topology evidence="1">Multi-pass membrane protein</topology>
    </subcellularLocation>
</comment>
<dbReference type="EMBL" id="HBUF01561212">
    <property type="protein sequence ID" value="CAG6762411.1"/>
    <property type="molecule type" value="Transcribed_RNA"/>
</dbReference>
<dbReference type="InterPro" id="IPR022357">
    <property type="entry name" value="MIP_CS"/>
</dbReference>
<keyword evidence="3 8" id="KW-0813">Transport</keyword>
<dbReference type="PROSITE" id="PS00221">
    <property type="entry name" value="MIP"/>
    <property type="match status" value="1"/>
</dbReference>
<dbReference type="EMBL" id="HBUF01032734">
    <property type="protein sequence ID" value="CAG6615390.1"/>
    <property type="molecule type" value="Transcribed_RNA"/>
</dbReference>
<evidence type="ECO:0000256" key="9">
    <source>
        <dbReference type="SAM" id="Phobius"/>
    </source>
</evidence>
<dbReference type="AlphaFoldDB" id="A0A8D8M266"/>
<dbReference type="InterPro" id="IPR034294">
    <property type="entry name" value="Aquaporin_transptr"/>
</dbReference>
<protein>
    <submittedName>
        <fullName evidence="10">Aquaporin AQPAe.a</fullName>
    </submittedName>
</protein>
<dbReference type="GO" id="GO:0005886">
    <property type="term" value="C:plasma membrane"/>
    <property type="evidence" value="ECO:0007669"/>
    <property type="project" value="UniProtKB-SubCell"/>
</dbReference>
<dbReference type="PANTHER" id="PTHR19139:SF199">
    <property type="entry name" value="MIP17260P"/>
    <property type="match status" value="1"/>
</dbReference>
<dbReference type="EMBL" id="HBUF01300422">
    <property type="protein sequence ID" value="CAG6690961.1"/>
    <property type="molecule type" value="Transcribed_RNA"/>
</dbReference>
<feature type="transmembrane region" description="Helical" evidence="9">
    <location>
        <begin position="60"/>
        <end position="79"/>
    </location>
</feature>